<dbReference type="PANTHER" id="PTHR42034">
    <property type="entry name" value="CHROMOSOME 7, WHOLE GENOME SHOTGUN SEQUENCE-RELATED"/>
    <property type="match status" value="1"/>
</dbReference>
<proteinExistence type="predicted"/>
<keyword evidence="2" id="KW-1185">Reference proteome</keyword>
<dbReference type="Proteomes" id="UP000297716">
    <property type="component" value="Unassembled WGS sequence"/>
</dbReference>
<dbReference type="SUPFAM" id="SSF52777">
    <property type="entry name" value="CoA-dependent acyltransferases"/>
    <property type="match status" value="1"/>
</dbReference>
<comment type="caution">
    <text evidence="1">The sequence shown here is derived from an EMBL/GenBank/DDBJ whole genome shotgun (WGS) entry which is preliminary data.</text>
</comment>
<evidence type="ECO:0000313" key="2">
    <source>
        <dbReference type="Proteomes" id="UP000297716"/>
    </source>
</evidence>
<evidence type="ECO:0000313" key="1">
    <source>
        <dbReference type="EMBL" id="TGJ85282.1"/>
    </source>
</evidence>
<gene>
    <name evidence="1" type="ORF">E0Z10_g3503</name>
</gene>
<protein>
    <recommendedName>
        <fullName evidence="3">Condensation domain-containing protein</fullName>
    </recommendedName>
</protein>
<name>A0A4Z0Z9M6_9PEZI</name>
<dbReference type="OrthoDB" id="2548233at2759"/>
<dbReference type="Gene3D" id="3.30.559.30">
    <property type="entry name" value="Nonribosomal peptide synthetase, condensation domain"/>
    <property type="match status" value="1"/>
</dbReference>
<dbReference type="InterPro" id="IPR023213">
    <property type="entry name" value="CAT-like_dom_sf"/>
</dbReference>
<accession>A0A4Z0Z9M6</accession>
<dbReference type="EMBL" id="SKBN01000049">
    <property type="protein sequence ID" value="TGJ85282.1"/>
    <property type="molecule type" value="Genomic_DNA"/>
</dbReference>
<sequence length="467" mass="50205">MTWHETDQKGVFSRPIGENEAFIKLLGDAGLPLNREHWAINSTATIVPTGSMASADLTSHFRRAWAHLRFQHPSLAAESAPDNKNFVYTVPADGNALDAWVSQTFSVATDADSSADVIATFQPTPYAKLVYIPRSGELLGHTSHWRSDGIGVILLLDAFLSIASEPSPLADPASLPWGSEVERLAPSIEDAAAVPKDSTPALKERGAAAVSTFSHTAGAVGIPSVGVADTLPGGTRSAASVFDLATTEKIVAACKEKGVSVTAAVHASVAGANYALADEGHRDKHYTSTIRFALRPYLPEPYSTPAYAAGLYTTGWVKRVESGSSWAERLERYQGEYRKGITREFLDSHREYAAQLGEMIRNLSSQSGGGDPPSDVDISSIGVAEKLIRQSYGTPEAGYDVKAVSVGVEMLSRQAVTFVWTFRGRLNLSAVYNESFHSAGQMGRFIREVKNHLLDGLNIQDSETNPP</sequence>
<organism evidence="1 2">
    <name type="scientific">Xylaria hypoxylon</name>
    <dbReference type="NCBI Taxonomy" id="37992"/>
    <lineage>
        <taxon>Eukaryota</taxon>
        <taxon>Fungi</taxon>
        <taxon>Dikarya</taxon>
        <taxon>Ascomycota</taxon>
        <taxon>Pezizomycotina</taxon>
        <taxon>Sordariomycetes</taxon>
        <taxon>Xylariomycetidae</taxon>
        <taxon>Xylariales</taxon>
        <taxon>Xylariaceae</taxon>
        <taxon>Xylaria</taxon>
    </lineage>
</organism>
<dbReference type="Gene3D" id="3.30.559.10">
    <property type="entry name" value="Chloramphenicol acetyltransferase-like domain"/>
    <property type="match status" value="1"/>
</dbReference>
<dbReference type="PANTHER" id="PTHR42034:SF1">
    <property type="entry name" value="CONDENSATION DOMAIN-CONTAINING PROTEIN"/>
    <property type="match status" value="1"/>
</dbReference>
<reference evidence="1 2" key="1">
    <citation type="submission" date="2019-03" db="EMBL/GenBank/DDBJ databases">
        <title>Draft genome sequence of Xylaria hypoxylon DSM 108379, a ubiquitous saprotrophic-parasitic fungi on hardwood.</title>
        <authorList>
            <person name="Buettner E."/>
            <person name="Leonhardt S."/>
            <person name="Gebauer A.M."/>
            <person name="Liers C."/>
            <person name="Hofrichter M."/>
            <person name="Kellner H."/>
        </authorList>
    </citation>
    <scope>NUCLEOTIDE SEQUENCE [LARGE SCALE GENOMIC DNA]</scope>
    <source>
        <strain evidence="1 2">DSM 108379</strain>
    </source>
</reference>
<dbReference type="STRING" id="37992.A0A4Z0Z9M6"/>
<evidence type="ECO:0008006" key="3">
    <source>
        <dbReference type="Google" id="ProtNLM"/>
    </source>
</evidence>
<dbReference type="AlphaFoldDB" id="A0A4Z0Z9M6"/>